<keyword evidence="4 6" id="KW-1133">Transmembrane helix</keyword>
<feature type="transmembrane region" description="Helical" evidence="6">
    <location>
        <begin position="65"/>
        <end position="83"/>
    </location>
</feature>
<keyword evidence="3 6" id="KW-0812">Transmembrane</keyword>
<dbReference type="PROSITE" id="PS51257">
    <property type="entry name" value="PROKAR_LIPOPROTEIN"/>
    <property type="match status" value="1"/>
</dbReference>
<evidence type="ECO:0000259" key="7">
    <source>
        <dbReference type="Pfam" id="PF04138"/>
    </source>
</evidence>
<keyword evidence="5 6" id="KW-0472">Membrane</keyword>
<dbReference type="GO" id="GO:0005886">
    <property type="term" value="C:plasma membrane"/>
    <property type="evidence" value="ECO:0007669"/>
    <property type="project" value="TreeGrafter"/>
</dbReference>
<dbReference type="GO" id="GO:0000271">
    <property type="term" value="P:polysaccharide biosynthetic process"/>
    <property type="evidence" value="ECO:0007669"/>
    <property type="project" value="InterPro"/>
</dbReference>
<dbReference type="Pfam" id="PF04138">
    <property type="entry name" value="GtrA_DPMS_TM"/>
    <property type="match status" value="1"/>
</dbReference>
<evidence type="ECO:0000313" key="8">
    <source>
        <dbReference type="EMBL" id="RVT63725.1"/>
    </source>
</evidence>
<reference evidence="8 9" key="1">
    <citation type="submission" date="2019-01" db="EMBL/GenBank/DDBJ databases">
        <title>Bacillus sp. M5HDSG1-1, whole genome shotgun sequence.</title>
        <authorList>
            <person name="Tuo L."/>
        </authorList>
    </citation>
    <scope>NUCLEOTIDE SEQUENCE [LARGE SCALE GENOMIC DNA]</scope>
    <source>
        <strain evidence="8 9">M5HDSG1-1</strain>
    </source>
</reference>
<gene>
    <name evidence="8" type="ORF">EM808_10715</name>
</gene>
<keyword evidence="9" id="KW-1185">Reference proteome</keyword>
<dbReference type="RefSeq" id="WP_127738202.1">
    <property type="nucleotide sequence ID" value="NZ_CAJCKN010000053.1"/>
</dbReference>
<proteinExistence type="inferred from homology"/>
<comment type="caution">
    <text evidence="8">The sequence shown here is derived from an EMBL/GenBank/DDBJ whole genome shotgun (WGS) entry which is preliminary data.</text>
</comment>
<feature type="transmembrane region" description="Helical" evidence="6">
    <location>
        <begin position="7"/>
        <end position="31"/>
    </location>
</feature>
<evidence type="ECO:0000256" key="3">
    <source>
        <dbReference type="ARBA" id="ARBA00022692"/>
    </source>
</evidence>
<comment type="similarity">
    <text evidence="2">Belongs to the GtrA family.</text>
</comment>
<feature type="transmembrane region" description="Helical" evidence="6">
    <location>
        <begin position="37"/>
        <end position="53"/>
    </location>
</feature>
<accession>A0A3S2UX43</accession>
<evidence type="ECO:0000313" key="9">
    <source>
        <dbReference type="Proteomes" id="UP000288024"/>
    </source>
</evidence>
<evidence type="ECO:0000256" key="5">
    <source>
        <dbReference type="ARBA" id="ARBA00023136"/>
    </source>
</evidence>
<sequence length="142" mass="15854">MLRSSFIRFLFVGLINTAVGLSIMYACLLLFHINYWSSTFIGNLVGAVVSYFLNKNITFQSNARFIGSGIRFGIVILASYFIAYKLGLVLVEEVAGRIPLLAGYVEVLAVLFGSGMYTILNYFGQKYLVFSSKFQQVSRSVK</sequence>
<feature type="domain" description="GtrA/DPMS transmembrane" evidence="7">
    <location>
        <begin position="8"/>
        <end position="130"/>
    </location>
</feature>
<feature type="transmembrane region" description="Helical" evidence="6">
    <location>
        <begin position="103"/>
        <end position="123"/>
    </location>
</feature>
<dbReference type="AlphaFoldDB" id="A0A3S2UX43"/>
<name>A0A3S2UX43_9BACI</name>
<protein>
    <submittedName>
        <fullName evidence="8">GtrA family protein</fullName>
    </submittedName>
</protein>
<dbReference type="InterPro" id="IPR007267">
    <property type="entry name" value="GtrA_DPMS_TM"/>
</dbReference>
<comment type="subcellular location">
    <subcellularLocation>
        <location evidence="1">Membrane</location>
        <topology evidence="1">Multi-pass membrane protein</topology>
    </subcellularLocation>
</comment>
<evidence type="ECO:0000256" key="4">
    <source>
        <dbReference type="ARBA" id="ARBA00022989"/>
    </source>
</evidence>
<organism evidence="8 9">
    <name type="scientific">Niallia taxi</name>
    <dbReference type="NCBI Taxonomy" id="2499688"/>
    <lineage>
        <taxon>Bacteria</taxon>
        <taxon>Bacillati</taxon>
        <taxon>Bacillota</taxon>
        <taxon>Bacilli</taxon>
        <taxon>Bacillales</taxon>
        <taxon>Bacillaceae</taxon>
        <taxon>Niallia</taxon>
    </lineage>
</organism>
<dbReference type="PANTHER" id="PTHR38459:SF1">
    <property type="entry name" value="PROPHAGE BACTOPRENOL-LINKED GLUCOSE TRANSLOCASE HOMOLOG"/>
    <property type="match status" value="1"/>
</dbReference>
<evidence type="ECO:0000256" key="6">
    <source>
        <dbReference type="SAM" id="Phobius"/>
    </source>
</evidence>
<dbReference type="EMBL" id="RZTZ01000003">
    <property type="protein sequence ID" value="RVT63725.1"/>
    <property type="molecule type" value="Genomic_DNA"/>
</dbReference>
<dbReference type="InterPro" id="IPR051401">
    <property type="entry name" value="GtrA_CellWall_Glycosyl"/>
</dbReference>
<dbReference type="Proteomes" id="UP000288024">
    <property type="component" value="Unassembled WGS sequence"/>
</dbReference>
<dbReference type="PANTHER" id="PTHR38459">
    <property type="entry name" value="PROPHAGE BACTOPRENOL-LINKED GLUCOSE TRANSLOCASE HOMOLOG"/>
    <property type="match status" value="1"/>
</dbReference>
<evidence type="ECO:0000256" key="2">
    <source>
        <dbReference type="ARBA" id="ARBA00009399"/>
    </source>
</evidence>
<evidence type="ECO:0000256" key="1">
    <source>
        <dbReference type="ARBA" id="ARBA00004141"/>
    </source>
</evidence>